<dbReference type="RefSeq" id="WP_254421970.1">
    <property type="nucleotide sequence ID" value="NZ_BAAAJB010000067.1"/>
</dbReference>
<evidence type="ECO:0000313" key="2">
    <source>
        <dbReference type="EMBL" id="USY23274.1"/>
    </source>
</evidence>
<keyword evidence="2" id="KW-0547">Nucleotide-binding</keyword>
<proteinExistence type="predicted"/>
<dbReference type="EMBL" id="CP099837">
    <property type="protein sequence ID" value="USY23274.1"/>
    <property type="molecule type" value="Genomic_DNA"/>
</dbReference>
<dbReference type="GO" id="GO:0005524">
    <property type="term" value="F:ATP binding"/>
    <property type="evidence" value="ECO:0007669"/>
    <property type="project" value="UniProtKB-KW"/>
</dbReference>
<dbReference type="CDD" id="cd00009">
    <property type="entry name" value="AAA"/>
    <property type="match status" value="1"/>
</dbReference>
<dbReference type="Proteomes" id="UP001055940">
    <property type="component" value="Chromosome"/>
</dbReference>
<dbReference type="Gene3D" id="3.40.50.300">
    <property type="entry name" value="P-loop containing nucleotide triphosphate hydrolases"/>
    <property type="match status" value="1"/>
</dbReference>
<keyword evidence="3" id="KW-1185">Reference proteome</keyword>
<dbReference type="SUPFAM" id="SSF52540">
    <property type="entry name" value="P-loop containing nucleoside triphosphate hydrolases"/>
    <property type="match status" value="2"/>
</dbReference>
<evidence type="ECO:0000313" key="3">
    <source>
        <dbReference type="Proteomes" id="UP001055940"/>
    </source>
</evidence>
<gene>
    <name evidence="2" type="ORF">NE857_13325</name>
</gene>
<protein>
    <submittedName>
        <fullName evidence="2">ATP-binding protein</fullName>
    </submittedName>
</protein>
<reference evidence="2" key="1">
    <citation type="submission" date="2022-06" db="EMBL/GenBank/DDBJ databases">
        <authorList>
            <person name="Ping M."/>
        </authorList>
    </citation>
    <scope>NUCLEOTIDE SEQUENCE</scope>
    <source>
        <strain evidence="2">JCM11759T</strain>
    </source>
</reference>
<dbReference type="InterPro" id="IPR003959">
    <property type="entry name" value="ATPase_AAA_core"/>
</dbReference>
<evidence type="ECO:0000259" key="1">
    <source>
        <dbReference type="Pfam" id="PF00004"/>
    </source>
</evidence>
<accession>A0ABY5DIF6</accession>
<sequence>MAQHLALPTPEGNLEVERELFRDLVAVEGGFLLTGDPGTGKTALIRRLAQHYRDRGHDVVLLDASDYVDNVSGMLRRKLETVLADWEGEDPGHLFIDALDGDRGGMAKELSRTVELLAGTRWRTVASARLYDITYNRRWHKAFSGDPIAAEGGHRVKALEKVRHFRVTGLTGTELAHVGAQVPGLGRVLTGIDTDLLSIPFNLYLVCELLKLDAWPNDWNGHLDQGALLERYWDERVMDVMDEEQQTRRQLLRELCQLMLGTRRLQVSRGDVSSEHGAISQGLVSNGVLRQIPPRFAHGMPLLAFGHHIFFDYAVSQLVLSDGDGSLLVRLLNDQPNLVFVARPAIDLHLTATWHADPTRGLFAEVCRGLARAEHDLAGVAAANIAVGLARTETDVDWLVSALLNGEERVPEQVVGWAIGVLRCWKERDVQARRVVVRVWVSVATALAQKLEVAFRAKPVNLLHQLLQRLHELDPLRPEAEAPQERAECVAALMTSGLEDTADRGQIVAMASRYLPVAIAVNSAHTDLLLRVINDEPTRRHNPNVFLYLVEGAVDIARGAPESAAELLEMVWGLEGDRHEKTSISQGVIALSSNLAQDFEGVRYEVGQVFSDVLPLIGIEAACRILAIATHEDYYPEAVLRGSYVLRFQGEEGHAVYNLATLENSAGYDAPVEMLSALLDWAEQTGMDGVAITVRYLVRHVWHPGVWTSVMERARGGRPGWQAIAVELLSSGALIANSVTRRTAADLLGTLSPRVNDTEHARLEESILTAAGIVSSDVQQPDTRVIDELVSFLDPERMSRPLLVERLREVQQLDEPPEVFFGGSTSGFHAHTDEERFGEAVSEELGKERLAVIGRLENLTHQVNRGADPQPWQELGALFLETVRDQVLLDRVGPDTEDTVAMVIVTAAAQLARDWNMTSESDLGWKAYQVLQLAIGQGPGAKGDQE</sequence>
<dbReference type="Pfam" id="PF00004">
    <property type="entry name" value="AAA"/>
    <property type="match status" value="1"/>
</dbReference>
<keyword evidence="2" id="KW-0067">ATP-binding</keyword>
<feature type="domain" description="ATPase AAA-type core" evidence="1">
    <location>
        <begin position="32"/>
        <end position="101"/>
    </location>
</feature>
<dbReference type="InterPro" id="IPR027417">
    <property type="entry name" value="P-loop_NTPase"/>
</dbReference>
<organism evidence="2 3">
    <name type="scientific">Nocardiopsis exhalans</name>
    <dbReference type="NCBI Taxonomy" id="163604"/>
    <lineage>
        <taxon>Bacteria</taxon>
        <taxon>Bacillati</taxon>
        <taxon>Actinomycetota</taxon>
        <taxon>Actinomycetes</taxon>
        <taxon>Streptosporangiales</taxon>
        <taxon>Nocardiopsidaceae</taxon>
        <taxon>Nocardiopsis</taxon>
    </lineage>
</organism>
<name>A0ABY5DIF6_9ACTN</name>